<dbReference type="SUPFAM" id="SSF56601">
    <property type="entry name" value="beta-lactamase/transpeptidase-like"/>
    <property type="match status" value="1"/>
</dbReference>
<dbReference type="SUPFAM" id="SSF54184">
    <property type="entry name" value="Penicillin-binding protein 2x (pbp-2x), c-terminal domain"/>
    <property type="match status" value="1"/>
</dbReference>
<evidence type="ECO:0000256" key="2">
    <source>
        <dbReference type="ARBA" id="ARBA00022645"/>
    </source>
</evidence>
<dbReference type="Gene3D" id="3.90.1310.10">
    <property type="entry name" value="Penicillin-binding protein 2a (Domain 2)"/>
    <property type="match status" value="1"/>
</dbReference>
<dbReference type="GO" id="GO:0071555">
    <property type="term" value="P:cell wall organization"/>
    <property type="evidence" value="ECO:0007669"/>
    <property type="project" value="TreeGrafter"/>
</dbReference>
<accession>A0A7S7NXJ6</accession>
<evidence type="ECO:0000259" key="6">
    <source>
        <dbReference type="PROSITE" id="PS51178"/>
    </source>
</evidence>
<keyword evidence="3 5" id="KW-0472">Membrane</keyword>
<dbReference type="GO" id="GO:0004180">
    <property type="term" value="F:carboxypeptidase activity"/>
    <property type="evidence" value="ECO:0007669"/>
    <property type="project" value="UniProtKB-KW"/>
</dbReference>
<evidence type="ECO:0000313" key="8">
    <source>
        <dbReference type="Proteomes" id="UP000593892"/>
    </source>
</evidence>
<dbReference type="InterPro" id="IPR005311">
    <property type="entry name" value="PBP_dimer"/>
</dbReference>
<dbReference type="Pfam" id="PF03717">
    <property type="entry name" value="PBP_dimer"/>
    <property type="match status" value="1"/>
</dbReference>
<sequence>MENPVGDRASKRVILVGRIVFIWAVFIVGRLGYLQVLKHDEFVRAAKAQHQHRIQIPADRGEILDRTGIPLAISVRTESVVVNPQRVADPQFFSAIVAPALNLNSTELANKIAEYQDRGAKKARGRGFLVIKRHLTEDEKYRLQPLRRTLPIEILPDHQREYPNGLTGAHVIGSLDSEGNGNAGLEQKLNNEMQGKPGKMMVLTGSRQDSYVSWVSEESVQGTNLTLSIDRVIQHDAEEFLAEGVKEAAASSGTVIVMDPQTGEVLALANYPTFDPRHEQPTPEEAEARHKNIAVQIPCEPGSVMKMITVTMGIDSGRFTPSSGIFCENGSFARPGRRAIHDLHRMGNMDVAGILIKSSNIGVAKISIASGPKTLYDYLKRFGIGEKTGIELPAESRGLLRHLECKDSKDRWCWSPASHEYIAFGHEVGATAIQLARAVSVIANGGLLVNPHIVLKKSRPTDDGHIQNVPIEFKNPIRVIRPETAFTIRRIMESVVEEGTGRRAAIPGYSSGGKTGSAEIFENGAWQNRHNSSFIGFAPVTNPRVVVVVTLNRTPKQGGIAAAPIFSKVTETALRVLQVPKDRPESDIQPKPLTPAETDELPENRVAKAEALKKEKEKEKEELEKKKLQAADQEPEAKPFSPLLVGPKVPDFRGMAVVAVLRQSATLGLPVEIVGRGKARVQKPAPGTILSSGERIQVEFSAAQ</sequence>
<dbReference type="PANTHER" id="PTHR30627:SF1">
    <property type="entry name" value="PEPTIDOGLYCAN D,D-TRANSPEPTIDASE FTSI"/>
    <property type="match status" value="1"/>
</dbReference>
<dbReference type="Pfam" id="PF03793">
    <property type="entry name" value="PASTA"/>
    <property type="match status" value="1"/>
</dbReference>
<dbReference type="CDD" id="cd06575">
    <property type="entry name" value="PASTA_Pbp2x-like_2"/>
    <property type="match status" value="1"/>
</dbReference>
<evidence type="ECO:0000256" key="4">
    <source>
        <dbReference type="SAM" id="MobiDB-lite"/>
    </source>
</evidence>
<keyword evidence="2" id="KW-0645">Protease</keyword>
<dbReference type="Gene3D" id="3.30.450.330">
    <property type="match status" value="1"/>
</dbReference>
<dbReference type="Proteomes" id="UP000593892">
    <property type="component" value="Chromosome"/>
</dbReference>
<organism evidence="7 8">
    <name type="scientific">Paludibaculum fermentans</name>
    <dbReference type="NCBI Taxonomy" id="1473598"/>
    <lineage>
        <taxon>Bacteria</taxon>
        <taxon>Pseudomonadati</taxon>
        <taxon>Acidobacteriota</taxon>
        <taxon>Terriglobia</taxon>
        <taxon>Bryobacterales</taxon>
        <taxon>Bryobacteraceae</taxon>
        <taxon>Paludibaculum</taxon>
    </lineage>
</organism>
<dbReference type="Pfam" id="PF00905">
    <property type="entry name" value="Transpeptidase"/>
    <property type="match status" value="1"/>
</dbReference>
<dbReference type="InterPro" id="IPR005543">
    <property type="entry name" value="PASTA_dom"/>
</dbReference>
<protein>
    <submittedName>
        <fullName evidence="7">Transpeptidase family protein</fullName>
    </submittedName>
</protein>
<dbReference type="InterPro" id="IPR012338">
    <property type="entry name" value="Beta-lactam/transpept-like"/>
</dbReference>
<feature type="compositionally biased region" description="Basic and acidic residues" evidence="4">
    <location>
        <begin position="602"/>
        <end position="629"/>
    </location>
</feature>
<evidence type="ECO:0000256" key="5">
    <source>
        <dbReference type="SAM" id="Phobius"/>
    </source>
</evidence>
<keyword evidence="5" id="KW-0812">Transmembrane</keyword>
<reference evidence="7 8" key="1">
    <citation type="submission" date="2020-10" db="EMBL/GenBank/DDBJ databases">
        <title>Complete genome sequence of Paludibaculum fermentans P105T, a facultatively anaerobic acidobacterium capable of dissimilatory Fe(III) reduction.</title>
        <authorList>
            <person name="Dedysh S.N."/>
            <person name="Beletsky A.V."/>
            <person name="Kulichevskaya I.S."/>
            <person name="Mardanov A.V."/>
            <person name="Ravin N.V."/>
        </authorList>
    </citation>
    <scope>NUCLEOTIDE SEQUENCE [LARGE SCALE GENOMIC DNA]</scope>
    <source>
        <strain evidence="7 8">P105</strain>
    </source>
</reference>
<dbReference type="PANTHER" id="PTHR30627">
    <property type="entry name" value="PEPTIDOGLYCAN D,D-TRANSPEPTIDASE"/>
    <property type="match status" value="1"/>
</dbReference>
<dbReference type="InterPro" id="IPR050515">
    <property type="entry name" value="Beta-lactam/transpept"/>
</dbReference>
<dbReference type="GO" id="GO:0005886">
    <property type="term" value="C:plasma membrane"/>
    <property type="evidence" value="ECO:0007669"/>
    <property type="project" value="TreeGrafter"/>
</dbReference>
<name>A0A7S7NXJ6_PALFE</name>
<dbReference type="SUPFAM" id="SSF56519">
    <property type="entry name" value="Penicillin binding protein dimerisation domain"/>
    <property type="match status" value="1"/>
</dbReference>
<dbReference type="PROSITE" id="PS51178">
    <property type="entry name" value="PASTA"/>
    <property type="match status" value="1"/>
</dbReference>
<gene>
    <name evidence="7" type="ORF">IRI77_17245</name>
</gene>
<keyword evidence="2" id="KW-0121">Carboxypeptidase</keyword>
<dbReference type="InterPro" id="IPR036138">
    <property type="entry name" value="PBP_dimer_sf"/>
</dbReference>
<dbReference type="GO" id="GO:0008658">
    <property type="term" value="F:penicillin binding"/>
    <property type="evidence" value="ECO:0007669"/>
    <property type="project" value="InterPro"/>
</dbReference>
<evidence type="ECO:0000256" key="3">
    <source>
        <dbReference type="ARBA" id="ARBA00023136"/>
    </source>
</evidence>
<dbReference type="Gene3D" id="3.40.710.10">
    <property type="entry name" value="DD-peptidase/beta-lactamase superfamily"/>
    <property type="match status" value="1"/>
</dbReference>
<keyword evidence="8" id="KW-1185">Reference proteome</keyword>
<dbReference type="EMBL" id="CP063849">
    <property type="protein sequence ID" value="QOY91620.1"/>
    <property type="molecule type" value="Genomic_DNA"/>
</dbReference>
<feature type="domain" description="PASTA" evidence="6">
    <location>
        <begin position="646"/>
        <end position="702"/>
    </location>
</feature>
<feature type="region of interest" description="Disordered" evidence="4">
    <location>
        <begin position="578"/>
        <end position="642"/>
    </location>
</feature>
<comment type="subcellular location">
    <subcellularLocation>
        <location evidence="1">Membrane</location>
    </subcellularLocation>
</comment>
<feature type="transmembrane region" description="Helical" evidence="5">
    <location>
        <begin position="12"/>
        <end position="33"/>
    </location>
</feature>
<dbReference type="InterPro" id="IPR001460">
    <property type="entry name" value="PCN-bd_Tpept"/>
</dbReference>
<dbReference type="KEGG" id="pfer:IRI77_17245"/>
<keyword evidence="2" id="KW-0378">Hydrolase</keyword>
<dbReference type="RefSeq" id="WP_194453274.1">
    <property type="nucleotide sequence ID" value="NZ_CP063849.1"/>
</dbReference>
<evidence type="ECO:0000256" key="1">
    <source>
        <dbReference type="ARBA" id="ARBA00004370"/>
    </source>
</evidence>
<keyword evidence="5" id="KW-1133">Transmembrane helix</keyword>
<evidence type="ECO:0000313" key="7">
    <source>
        <dbReference type="EMBL" id="QOY91620.1"/>
    </source>
</evidence>
<dbReference type="AlphaFoldDB" id="A0A7S7NXJ6"/>
<proteinExistence type="predicted"/>